<accession>A0ABU8SM18</accession>
<dbReference type="Proteomes" id="UP001370590">
    <property type="component" value="Unassembled WGS sequence"/>
</dbReference>
<evidence type="ECO:0000313" key="2">
    <source>
        <dbReference type="Proteomes" id="UP001370590"/>
    </source>
</evidence>
<protein>
    <submittedName>
        <fullName evidence="1">Uncharacterized protein</fullName>
    </submittedName>
</protein>
<reference evidence="1 2" key="1">
    <citation type="submission" date="2023-10" db="EMBL/GenBank/DDBJ databases">
        <title>Nicoliella lavandulae sp. nov. isolated from Lavandula angustifolia flowers.</title>
        <authorList>
            <person name="Alcantara C."/>
            <person name="Zuniga M."/>
            <person name="Landete J.M."/>
            <person name="Monedero V."/>
        </authorList>
    </citation>
    <scope>NUCLEOTIDE SEQUENCE [LARGE SCALE GENOMIC DNA]</scope>
    <source>
        <strain evidence="1 2">Es01</strain>
    </source>
</reference>
<proteinExistence type="predicted"/>
<dbReference type="RefSeq" id="WP_339960115.1">
    <property type="nucleotide sequence ID" value="NZ_JAWMWH010000001.1"/>
</dbReference>
<gene>
    <name evidence="1" type="ORF">R4146_03835</name>
</gene>
<keyword evidence="2" id="KW-1185">Reference proteome</keyword>
<evidence type="ECO:0000313" key="1">
    <source>
        <dbReference type="EMBL" id="MEJ6400302.1"/>
    </source>
</evidence>
<comment type="caution">
    <text evidence="1">The sequence shown here is derived from an EMBL/GenBank/DDBJ whole genome shotgun (WGS) entry which is preliminary data.</text>
</comment>
<dbReference type="EMBL" id="JAWMWH010000001">
    <property type="protein sequence ID" value="MEJ6400302.1"/>
    <property type="molecule type" value="Genomic_DNA"/>
</dbReference>
<sequence length="162" mass="18878">MKHKQLNFNDPTEFNIIVKQIRKQIKSEYETLSATYFTDRKAGDIELKVFNDISSDFAFNEVLHITSEKGFMVLNDGGDAYKVVNDIYKDKHGNDIDPIILTRLYKDTVKQYQRQSNVEPIISYDATIPVILMPFKMVSEIKPVLDQMNMLYFLLSRNTNQL</sequence>
<name>A0ABU8SM18_9LACO</name>
<organism evidence="1 2">
    <name type="scientific">Nicoliella lavandulae</name>
    <dbReference type="NCBI Taxonomy" id="3082954"/>
    <lineage>
        <taxon>Bacteria</taxon>
        <taxon>Bacillati</taxon>
        <taxon>Bacillota</taxon>
        <taxon>Bacilli</taxon>
        <taxon>Lactobacillales</taxon>
        <taxon>Lactobacillaceae</taxon>
        <taxon>Nicoliella</taxon>
    </lineage>
</organism>